<evidence type="ECO:0000313" key="2">
    <source>
        <dbReference type="EMBL" id="GIL64268.1"/>
    </source>
</evidence>
<feature type="region of interest" description="Disordered" evidence="1">
    <location>
        <begin position="17"/>
        <end position="89"/>
    </location>
</feature>
<accession>A0A8J4F8G6</accession>
<protein>
    <submittedName>
        <fullName evidence="2">Uncharacterized protein</fullName>
    </submittedName>
</protein>
<feature type="non-terminal residue" evidence="2">
    <location>
        <position position="109"/>
    </location>
</feature>
<feature type="compositionally biased region" description="Pro residues" evidence="1">
    <location>
        <begin position="21"/>
        <end position="40"/>
    </location>
</feature>
<organism evidence="2 3">
    <name type="scientific">Volvox africanus</name>
    <dbReference type="NCBI Taxonomy" id="51714"/>
    <lineage>
        <taxon>Eukaryota</taxon>
        <taxon>Viridiplantae</taxon>
        <taxon>Chlorophyta</taxon>
        <taxon>core chlorophytes</taxon>
        <taxon>Chlorophyceae</taxon>
        <taxon>CS clade</taxon>
        <taxon>Chlamydomonadales</taxon>
        <taxon>Volvocaceae</taxon>
        <taxon>Volvox</taxon>
    </lineage>
</organism>
<dbReference type="AlphaFoldDB" id="A0A8J4F8G6"/>
<comment type="caution">
    <text evidence="2">The sequence shown here is derived from an EMBL/GenBank/DDBJ whole genome shotgun (WGS) entry which is preliminary data.</text>
</comment>
<sequence>MGAFDFIFSPFALPPHLEFQPSPPPTQPLTHPYFPPPPLLLPDNSPPHTHTHRPPSLTVSSPARSPGARRVSESSPRPPAPASAARASVVWRSNSGCRRLYSFTSSSET</sequence>
<keyword evidence="3" id="KW-1185">Reference proteome</keyword>
<proteinExistence type="predicted"/>
<dbReference type="Proteomes" id="UP000747399">
    <property type="component" value="Unassembled WGS sequence"/>
</dbReference>
<evidence type="ECO:0000256" key="1">
    <source>
        <dbReference type="SAM" id="MobiDB-lite"/>
    </source>
</evidence>
<dbReference type="EMBL" id="BNCO01000065">
    <property type="protein sequence ID" value="GIL64268.1"/>
    <property type="molecule type" value="Genomic_DNA"/>
</dbReference>
<evidence type="ECO:0000313" key="3">
    <source>
        <dbReference type="Proteomes" id="UP000747399"/>
    </source>
</evidence>
<name>A0A8J4F8G6_9CHLO</name>
<reference evidence="2" key="1">
    <citation type="journal article" date="2021" name="Proc. Natl. Acad. Sci. U.S.A.">
        <title>Three genomes in the algal genus Volvox reveal the fate of a haploid sex-determining region after a transition to homothallism.</title>
        <authorList>
            <person name="Yamamoto K."/>
            <person name="Hamaji T."/>
            <person name="Kawai-Toyooka H."/>
            <person name="Matsuzaki R."/>
            <person name="Takahashi F."/>
            <person name="Nishimura Y."/>
            <person name="Kawachi M."/>
            <person name="Noguchi H."/>
            <person name="Minakuchi Y."/>
            <person name="Umen J.G."/>
            <person name="Toyoda A."/>
            <person name="Nozaki H."/>
        </authorList>
    </citation>
    <scope>NUCLEOTIDE SEQUENCE</scope>
    <source>
        <strain evidence="2">NIES-3780</strain>
    </source>
</reference>
<gene>
    <name evidence="2" type="ORF">Vafri_18266</name>
</gene>